<sequence length="602" mass="66802">MKLDDAEASVRNMRFHIIGPVLKTKPGTPERAVATKARAAEVFHLDGKPFAASERSIQRWAEKHEAEGFAGLTRRKRKGAGERAAVVSRAWDKAVKLPKAAAHTIATELAGYIGGLVKAGESPSIILRLAREHLLELTRQAGSDLSTEALLAACAIPVHLIRRAKDLRKVHRFKTDRKAHEDARSRISRTRAGLLPNDVWVVDVHPLDIGCRRENGTIAYPRGIATLDLATNRIRVDWVLLDEGKGITARHVIAHTTATIRIWGGPRAVYGDNGSEYRWLEFIDDALKLMDRDGRRLIPDLGTWEERRSNIVRARAYNAPAKPIEGIFGVLERKYFHVIPGWVAGDRTRKKSANVGREPEPFPGTFAELRELLNRYVDVLYAETPQFGSALGGKSPNDALRAFISDGWQRVDVEDGAFLVAFSTSKVVDVHQGRVKLKGPWTSRALQAYQGDTVELLVPKYDHFDRLPWKDETGALRGFLERDKPYAMLAPEGAVEAGERERASRQGVQALDRSVPDVDPLAERDKLIATFPAAPKVPVGATLDASDDAKTIAEDRKASSADLLTKVETDRRNREAEDKARNARHSKTAAKFMADAKMPRLT</sequence>
<dbReference type="SUPFAM" id="SSF53098">
    <property type="entry name" value="Ribonuclease H-like"/>
    <property type="match status" value="1"/>
</dbReference>
<dbReference type="InterPro" id="IPR012337">
    <property type="entry name" value="RNaseH-like_sf"/>
</dbReference>
<dbReference type="InterPro" id="IPR036397">
    <property type="entry name" value="RNaseH_sf"/>
</dbReference>
<name>A0A4Q2R985_9HYPH</name>
<feature type="region of interest" description="Disordered" evidence="1">
    <location>
        <begin position="566"/>
        <end position="602"/>
    </location>
</feature>
<comment type="caution">
    <text evidence="2">The sequence shown here is derived from an EMBL/GenBank/DDBJ whole genome shotgun (WGS) entry which is preliminary data.</text>
</comment>
<dbReference type="OrthoDB" id="5287589at2"/>
<feature type="compositionally biased region" description="Basic and acidic residues" evidence="1">
    <location>
        <begin position="566"/>
        <end position="581"/>
    </location>
</feature>
<dbReference type="GO" id="GO:0003676">
    <property type="term" value="F:nucleic acid binding"/>
    <property type="evidence" value="ECO:0007669"/>
    <property type="project" value="InterPro"/>
</dbReference>
<protein>
    <recommendedName>
        <fullName evidence="4">Integrase catalytic domain-containing protein</fullName>
    </recommendedName>
</protein>
<dbReference type="Proteomes" id="UP000289411">
    <property type="component" value="Unassembled WGS sequence"/>
</dbReference>
<proteinExistence type="predicted"/>
<reference evidence="2 3" key="1">
    <citation type="submission" date="2018-09" db="EMBL/GenBank/DDBJ databases">
        <authorList>
            <person name="Grouzdev D.S."/>
            <person name="Krutkina M.S."/>
        </authorList>
    </citation>
    <scope>NUCLEOTIDE SEQUENCE [LARGE SCALE GENOMIC DNA]</scope>
    <source>
        <strain evidence="2 3">RmlP001</strain>
    </source>
</reference>
<dbReference type="RefSeq" id="WP_129221560.1">
    <property type="nucleotide sequence ID" value="NZ_QYBC01000024.1"/>
</dbReference>
<dbReference type="AlphaFoldDB" id="A0A4Q2R985"/>
<evidence type="ECO:0000313" key="3">
    <source>
        <dbReference type="Proteomes" id="UP000289411"/>
    </source>
</evidence>
<keyword evidence="3" id="KW-1185">Reference proteome</keyword>
<evidence type="ECO:0008006" key="4">
    <source>
        <dbReference type="Google" id="ProtNLM"/>
    </source>
</evidence>
<dbReference type="Gene3D" id="3.30.420.10">
    <property type="entry name" value="Ribonuclease H-like superfamily/Ribonuclease H"/>
    <property type="match status" value="1"/>
</dbReference>
<organism evidence="2 3">
    <name type="scientific">Lichenibacterium ramalinae</name>
    <dbReference type="NCBI Taxonomy" id="2316527"/>
    <lineage>
        <taxon>Bacteria</taxon>
        <taxon>Pseudomonadati</taxon>
        <taxon>Pseudomonadota</taxon>
        <taxon>Alphaproteobacteria</taxon>
        <taxon>Hyphomicrobiales</taxon>
        <taxon>Lichenihabitantaceae</taxon>
        <taxon>Lichenibacterium</taxon>
    </lineage>
</organism>
<evidence type="ECO:0000313" key="2">
    <source>
        <dbReference type="EMBL" id="RYB02040.1"/>
    </source>
</evidence>
<dbReference type="EMBL" id="QYBC01000024">
    <property type="protein sequence ID" value="RYB02040.1"/>
    <property type="molecule type" value="Genomic_DNA"/>
</dbReference>
<gene>
    <name evidence="2" type="ORF">D3272_23015</name>
</gene>
<evidence type="ECO:0000256" key="1">
    <source>
        <dbReference type="SAM" id="MobiDB-lite"/>
    </source>
</evidence>
<reference evidence="2 3" key="2">
    <citation type="submission" date="2019-02" db="EMBL/GenBank/DDBJ databases">
        <title>'Lichenibacterium ramalinii' gen. nov. sp. nov., 'Lichenibacterium minor' gen. nov. sp. nov.</title>
        <authorList>
            <person name="Pankratov T."/>
        </authorList>
    </citation>
    <scope>NUCLEOTIDE SEQUENCE [LARGE SCALE GENOMIC DNA]</scope>
    <source>
        <strain evidence="2 3">RmlP001</strain>
    </source>
</reference>
<accession>A0A4Q2R985</accession>